<keyword evidence="1 3" id="KW-0732">Signal</keyword>
<dbReference type="EMBL" id="WHUW01000015">
    <property type="protein sequence ID" value="KAF8438875.1"/>
    <property type="molecule type" value="Genomic_DNA"/>
</dbReference>
<proteinExistence type="predicted"/>
<feature type="chain" id="PRO_5042218849" description="Yeast cell wall synthesis Kre9/Knh1-like N-terminal domain-containing protein" evidence="3">
    <location>
        <begin position="20"/>
        <end position="176"/>
    </location>
</feature>
<evidence type="ECO:0000256" key="2">
    <source>
        <dbReference type="SAM" id="MobiDB-lite"/>
    </source>
</evidence>
<comment type="caution">
    <text evidence="5">The sequence shown here is derived from an EMBL/GenBank/DDBJ whole genome shotgun (WGS) entry which is preliminary data.</text>
</comment>
<keyword evidence="6" id="KW-1185">Reference proteome</keyword>
<dbReference type="PROSITE" id="PS51257">
    <property type="entry name" value="PROKAR_LIPOPROTEIN"/>
    <property type="match status" value="1"/>
</dbReference>
<accession>A0AAD4BT16</accession>
<evidence type="ECO:0000256" key="1">
    <source>
        <dbReference type="ARBA" id="ARBA00022729"/>
    </source>
</evidence>
<dbReference type="AlphaFoldDB" id="A0AAD4BT16"/>
<reference evidence="5" key="1">
    <citation type="submission" date="2019-10" db="EMBL/GenBank/DDBJ databases">
        <authorList>
            <consortium name="DOE Joint Genome Institute"/>
            <person name="Kuo A."/>
            <person name="Miyauchi S."/>
            <person name="Kiss E."/>
            <person name="Drula E."/>
            <person name="Kohler A."/>
            <person name="Sanchez-Garcia M."/>
            <person name="Andreopoulos B."/>
            <person name="Barry K.W."/>
            <person name="Bonito G."/>
            <person name="Buee M."/>
            <person name="Carver A."/>
            <person name="Chen C."/>
            <person name="Cichocki N."/>
            <person name="Clum A."/>
            <person name="Culley D."/>
            <person name="Crous P.W."/>
            <person name="Fauchery L."/>
            <person name="Girlanda M."/>
            <person name="Hayes R."/>
            <person name="Keri Z."/>
            <person name="LaButti K."/>
            <person name="Lipzen A."/>
            <person name="Lombard V."/>
            <person name="Magnuson J."/>
            <person name="Maillard F."/>
            <person name="Morin E."/>
            <person name="Murat C."/>
            <person name="Nolan M."/>
            <person name="Ohm R."/>
            <person name="Pangilinan J."/>
            <person name="Pereira M."/>
            <person name="Perotto S."/>
            <person name="Peter M."/>
            <person name="Riley R."/>
            <person name="Sitrit Y."/>
            <person name="Stielow B."/>
            <person name="Szollosi G."/>
            <person name="Zifcakova L."/>
            <person name="Stursova M."/>
            <person name="Spatafora J.W."/>
            <person name="Tedersoo L."/>
            <person name="Vaario L.-M."/>
            <person name="Yamada A."/>
            <person name="Yan M."/>
            <person name="Wang P."/>
            <person name="Xu J."/>
            <person name="Bruns T."/>
            <person name="Baldrian P."/>
            <person name="Vilgalys R."/>
            <person name="Henrissat B."/>
            <person name="Grigoriev I.V."/>
            <person name="Hibbett D."/>
            <person name="Nagy L.G."/>
            <person name="Martin F.M."/>
        </authorList>
    </citation>
    <scope>NUCLEOTIDE SEQUENCE</scope>
    <source>
        <strain evidence="5">BED1</strain>
    </source>
</reference>
<feature type="region of interest" description="Disordered" evidence="2">
    <location>
        <begin position="127"/>
        <end position="152"/>
    </location>
</feature>
<organism evidence="5 6">
    <name type="scientific">Boletus edulis BED1</name>
    <dbReference type="NCBI Taxonomy" id="1328754"/>
    <lineage>
        <taxon>Eukaryota</taxon>
        <taxon>Fungi</taxon>
        <taxon>Dikarya</taxon>
        <taxon>Basidiomycota</taxon>
        <taxon>Agaricomycotina</taxon>
        <taxon>Agaricomycetes</taxon>
        <taxon>Agaricomycetidae</taxon>
        <taxon>Boletales</taxon>
        <taxon>Boletineae</taxon>
        <taxon>Boletaceae</taxon>
        <taxon>Boletoideae</taxon>
        <taxon>Boletus</taxon>
    </lineage>
</organism>
<evidence type="ECO:0000313" key="6">
    <source>
        <dbReference type="Proteomes" id="UP001194468"/>
    </source>
</evidence>
<name>A0AAD4BT16_BOLED</name>
<dbReference type="Pfam" id="PF10342">
    <property type="entry name" value="Kre9_KNH"/>
    <property type="match status" value="1"/>
</dbReference>
<feature type="domain" description="Yeast cell wall synthesis Kre9/Knh1-like N-terminal" evidence="4">
    <location>
        <begin position="27"/>
        <end position="118"/>
    </location>
</feature>
<dbReference type="Proteomes" id="UP001194468">
    <property type="component" value="Unassembled WGS sequence"/>
</dbReference>
<dbReference type="InterPro" id="IPR018466">
    <property type="entry name" value="Kre9/Knh1-like_N"/>
</dbReference>
<reference evidence="5" key="2">
    <citation type="journal article" date="2020" name="Nat. Commun.">
        <title>Large-scale genome sequencing of mycorrhizal fungi provides insights into the early evolution of symbiotic traits.</title>
        <authorList>
            <person name="Miyauchi S."/>
            <person name="Kiss E."/>
            <person name="Kuo A."/>
            <person name="Drula E."/>
            <person name="Kohler A."/>
            <person name="Sanchez-Garcia M."/>
            <person name="Morin E."/>
            <person name="Andreopoulos B."/>
            <person name="Barry K.W."/>
            <person name="Bonito G."/>
            <person name="Buee M."/>
            <person name="Carver A."/>
            <person name="Chen C."/>
            <person name="Cichocki N."/>
            <person name="Clum A."/>
            <person name="Culley D."/>
            <person name="Crous P.W."/>
            <person name="Fauchery L."/>
            <person name="Girlanda M."/>
            <person name="Hayes R.D."/>
            <person name="Keri Z."/>
            <person name="LaButti K."/>
            <person name="Lipzen A."/>
            <person name="Lombard V."/>
            <person name="Magnuson J."/>
            <person name="Maillard F."/>
            <person name="Murat C."/>
            <person name="Nolan M."/>
            <person name="Ohm R.A."/>
            <person name="Pangilinan J."/>
            <person name="Pereira M.F."/>
            <person name="Perotto S."/>
            <person name="Peter M."/>
            <person name="Pfister S."/>
            <person name="Riley R."/>
            <person name="Sitrit Y."/>
            <person name="Stielow J.B."/>
            <person name="Szollosi G."/>
            <person name="Zifcakova L."/>
            <person name="Stursova M."/>
            <person name="Spatafora J.W."/>
            <person name="Tedersoo L."/>
            <person name="Vaario L.M."/>
            <person name="Yamada A."/>
            <person name="Yan M."/>
            <person name="Wang P."/>
            <person name="Xu J."/>
            <person name="Bruns T."/>
            <person name="Baldrian P."/>
            <person name="Vilgalys R."/>
            <person name="Dunand C."/>
            <person name="Henrissat B."/>
            <person name="Grigoriev I.V."/>
            <person name="Hibbett D."/>
            <person name="Nagy L.G."/>
            <person name="Martin F.M."/>
        </authorList>
    </citation>
    <scope>NUCLEOTIDE SEQUENCE</scope>
    <source>
        <strain evidence="5">BED1</strain>
    </source>
</reference>
<feature type="signal peptide" evidence="3">
    <location>
        <begin position="1"/>
        <end position="19"/>
    </location>
</feature>
<evidence type="ECO:0000313" key="5">
    <source>
        <dbReference type="EMBL" id="KAF8438875.1"/>
    </source>
</evidence>
<sequence>MFGRRILAAVAFVSACAQAQQLSITNPSPSSWWVSGAVNTLAWTCGTSPYSAYTVVLSNSDSTILSGSLALIANVPNYDCSFTVNEQQSSLQVSSTYTLSLSNIQNLTDVYASTQFEVKAAGSVYPASSASSSATGTSTAGSASSTSSSKTGAATANYIPVGMSMAAALVLGLVVA</sequence>
<gene>
    <name evidence="5" type="ORF">L210DRAFT_3542450</name>
</gene>
<protein>
    <recommendedName>
        <fullName evidence="4">Yeast cell wall synthesis Kre9/Knh1-like N-terminal domain-containing protein</fullName>
    </recommendedName>
</protein>
<evidence type="ECO:0000259" key="4">
    <source>
        <dbReference type="Pfam" id="PF10342"/>
    </source>
</evidence>
<evidence type="ECO:0000256" key="3">
    <source>
        <dbReference type="SAM" id="SignalP"/>
    </source>
</evidence>